<proteinExistence type="predicted"/>
<name>N6UWL5_9HYPH</name>
<dbReference type="RefSeq" id="WP_004121192.1">
    <property type="nucleotide sequence ID" value="NZ_AQHN01000072.1"/>
</dbReference>
<evidence type="ECO:0000256" key="1">
    <source>
        <dbReference type="SAM" id="Coils"/>
    </source>
</evidence>
<dbReference type="EMBL" id="AQHN01000072">
    <property type="protein sequence ID" value="ENN86055.1"/>
    <property type="molecule type" value="Genomic_DNA"/>
</dbReference>
<dbReference type="PATRIC" id="fig|363754.4.peg.4012"/>
<evidence type="ECO:0000256" key="2">
    <source>
        <dbReference type="SAM" id="MobiDB-lite"/>
    </source>
</evidence>
<sequence length="92" mass="9576">MTDKKKAKATEVEGLVVKIGVDIETAAIAEATATLKELAEAANLAREALDRLHGAGEIVNLQANPLAPYPGSDREAESPTSSDTPSPPHAML</sequence>
<reference evidence="3 4" key="1">
    <citation type="journal article" date="2012" name="BMC Genomics">
        <title>Genomic basis of broad host range and environmental adaptability of Rhizobium tropici CIAT 899 and Rhizobium sp. PRF 81 which are used in inoculants for common bean (Phaseolus vulgaris L.).</title>
        <authorList>
            <person name="Ormeno-Orrillo E."/>
            <person name="Menna P."/>
            <person name="Almeida L.G."/>
            <person name="Ollero F.J."/>
            <person name="Nicolas M.F."/>
            <person name="Pains Rodrigues E."/>
            <person name="Shigueyoshi Nakatani A."/>
            <person name="Silva Batista J.S."/>
            <person name="Oliveira Chueire L.M."/>
            <person name="Souza R.C."/>
            <person name="Ribeiro Vasconcelos A.T."/>
            <person name="Megias M."/>
            <person name="Hungria M."/>
            <person name="Martinez-Romero E."/>
        </authorList>
    </citation>
    <scope>NUCLEOTIDE SEQUENCE [LARGE SCALE GENOMIC DNA]</scope>
    <source>
        <strain evidence="3 4">PRF 81</strain>
    </source>
</reference>
<dbReference type="Proteomes" id="UP000012429">
    <property type="component" value="Unassembled WGS sequence"/>
</dbReference>
<protein>
    <submittedName>
        <fullName evidence="3">Uncharacterized protein</fullName>
    </submittedName>
</protein>
<dbReference type="AlphaFoldDB" id="N6UWL5"/>
<evidence type="ECO:0000313" key="3">
    <source>
        <dbReference type="EMBL" id="ENN86055.1"/>
    </source>
</evidence>
<organism evidence="3 4">
    <name type="scientific">Rhizobium freirei PRF 81</name>
    <dbReference type="NCBI Taxonomy" id="363754"/>
    <lineage>
        <taxon>Bacteria</taxon>
        <taxon>Pseudomonadati</taxon>
        <taxon>Pseudomonadota</taxon>
        <taxon>Alphaproteobacteria</taxon>
        <taxon>Hyphomicrobiales</taxon>
        <taxon>Rhizobiaceae</taxon>
        <taxon>Rhizobium/Agrobacterium group</taxon>
        <taxon>Rhizobium</taxon>
    </lineage>
</organism>
<keyword evidence="1" id="KW-0175">Coiled coil</keyword>
<evidence type="ECO:0000313" key="4">
    <source>
        <dbReference type="Proteomes" id="UP000012429"/>
    </source>
</evidence>
<feature type="coiled-coil region" evidence="1">
    <location>
        <begin position="28"/>
        <end position="55"/>
    </location>
</feature>
<keyword evidence="4" id="KW-1185">Reference proteome</keyword>
<gene>
    <name evidence="3" type="ORF">RHSP_31886</name>
</gene>
<accession>N6UWL5</accession>
<comment type="caution">
    <text evidence="3">The sequence shown here is derived from an EMBL/GenBank/DDBJ whole genome shotgun (WGS) entry which is preliminary data.</text>
</comment>
<feature type="region of interest" description="Disordered" evidence="2">
    <location>
        <begin position="63"/>
        <end position="92"/>
    </location>
</feature>